<dbReference type="OrthoDB" id="272750at2759"/>
<feature type="region of interest" description="Disordered" evidence="1">
    <location>
        <begin position="89"/>
        <end position="133"/>
    </location>
</feature>
<gene>
    <name evidence="2" type="ORF">ZOSMA_34G00730</name>
</gene>
<feature type="region of interest" description="Disordered" evidence="1">
    <location>
        <begin position="150"/>
        <end position="182"/>
    </location>
</feature>
<accession>A0A0K9P723</accession>
<dbReference type="SUPFAM" id="SSF143456">
    <property type="entry name" value="VC0467-like"/>
    <property type="match status" value="1"/>
</dbReference>
<name>A0A0K9P723_ZOSMR</name>
<dbReference type="InterPro" id="IPR003774">
    <property type="entry name" value="AlgH-like"/>
</dbReference>
<feature type="compositionally biased region" description="Low complexity" evidence="1">
    <location>
        <begin position="165"/>
        <end position="176"/>
    </location>
</feature>
<organism evidence="2 3">
    <name type="scientific">Zostera marina</name>
    <name type="common">Eelgrass</name>
    <dbReference type="NCBI Taxonomy" id="29655"/>
    <lineage>
        <taxon>Eukaryota</taxon>
        <taxon>Viridiplantae</taxon>
        <taxon>Streptophyta</taxon>
        <taxon>Embryophyta</taxon>
        <taxon>Tracheophyta</taxon>
        <taxon>Spermatophyta</taxon>
        <taxon>Magnoliopsida</taxon>
        <taxon>Liliopsida</taxon>
        <taxon>Zosteraceae</taxon>
        <taxon>Zostera</taxon>
    </lineage>
</organism>
<dbReference type="STRING" id="29655.A0A0K9P723"/>
<dbReference type="PANTHER" id="PTHR31984:SF11">
    <property type="entry name" value="TRANSPORTER, PUTATIVE (DUF179)-RELATED"/>
    <property type="match status" value="1"/>
</dbReference>
<protein>
    <submittedName>
        <fullName evidence="2">Transcriptional regulator</fullName>
    </submittedName>
</protein>
<dbReference type="AlphaFoldDB" id="A0A0K9P723"/>
<comment type="caution">
    <text evidence="2">The sequence shown here is derived from an EMBL/GenBank/DDBJ whole genome shotgun (WGS) entry which is preliminary data.</text>
</comment>
<evidence type="ECO:0000313" key="2">
    <source>
        <dbReference type="EMBL" id="KMZ64794.1"/>
    </source>
</evidence>
<evidence type="ECO:0000313" key="3">
    <source>
        <dbReference type="Proteomes" id="UP000036987"/>
    </source>
</evidence>
<feature type="compositionally biased region" description="Low complexity" evidence="1">
    <location>
        <begin position="97"/>
        <end position="108"/>
    </location>
</feature>
<dbReference type="OMA" id="AFHAYEI"/>
<keyword evidence="3" id="KW-1185">Reference proteome</keyword>
<dbReference type="PANTHER" id="PTHR31984">
    <property type="entry name" value="TRANSPORTER, PUTATIVE (DUF179)-RELATED"/>
    <property type="match status" value="1"/>
</dbReference>
<evidence type="ECO:0000256" key="1">
    <source>
        <dbReference type="SAM" id="MobiDB-lite"/>
    </source>
</evidence>
<dbReference type="Pfam" id="PF02622">
    <property type="entry name" value="DUF179"/>
    <property type="match status" value="1"/>
</dbReference>
<dbReference type="Proteomes" id="UP000036987">
    <property type="component" value="Unassembled WGS sequence"/>
</dbReference>
<dbReference type="EMBL" id="LFYR01001099">
    <property type="protein sequence ID" value="KMZ64794.1"/>
    <property type="molecule type" value="Genomic_DNA"/>
</dbReference>
<dbReference type="Gene3D" id="3.40.1740.10">
    <property type="entry name" value="VC0467-like"/>
    <property type="match status" value="1"/>
</dbReference>
<proteinExistence type="predicted"/>
<sequence length="391" mass="42807">MNLRAMNLRSMGGINAGNGHCWNLCTKKPIPMTAMLTMKNAGSCWERSVVTVAVGSGGGEAKYTKINILGCSWGSNWVSRHRSLEVCAMGGGKNKKGNSNSSNPSGSNDPSFPQRDYSEGSNSGSSDKSRSEKSHFLNVDWRTFRAQLVAQEEKSPEEDSDNVASKMSSPSDSSKGIGKKWAHPISTPETGCILVATEKLDRVQNFERSVILLLRSGTRNPTEGPFGIIINRPLHKKIRQINSTNSDLALTFADCSLNFGGPLDASMLLIQTKEEHLPQRETKVSSLLLPNFEEVVPGISFGAKNSLDEAAELVENGVLMAEDFRFFVGYAGWQIDQLRQEIESGYWVVAACSSDLIYCSPEKCSGLWGEILQLMGGRYSELSRKPRLDNP</sequence>
<reference evidence="3" key="1">
    <citation type="journal article" date="2016" name="Nature">
        <title>The genome of the seagrass Zostera marina reveals angiosperm adaptation to the sea.</title>
        <authorList>
            <person name="Olsen J.L."/>
            <person name="Rouze P."/>
            <person name="Verhelst B."/>
            <person name="Lin Y.-C."/>
            <person name="Bayer T."/>
            <person name="Collen J."/>
            <person name="Dattolo E."/>
            <person name="De Paoli E."/>
            <person name="Dittami S."/>
            <person name="Maumus F."/>
            <person name="Michel G."/>
            <person name="Kersting A."/>
            <person name="Lauritano C."/>
            <person name="Lohaus R."/>
            <person name="Toepel M."/>
            <person name="Tonon T."/>
            <person name="Vanneste K."/>
            <person name="Amirebrahimi M."/>
            <person name="Brakel J."/>
            <person name="Bostroem C."/>
            <person name="Chovatia M."/>
            <person name="Grimwood J."/>
            <person name="Jenkins J.W."/>
            <person name="Jueterbock A."/>
            <person name="Mraz A."/>
            <person name="Stam W.T."/>
            <person name="Tice H."/>
            <person name="Bornberg-Bauer E."/>
            <person name="Green P.J."/>
            <person name="Pearson G.A."/>
            <person name="Procaccini G."/>
            <person name="Duarte C.M."/>
            <person name="Schmutz J."/>
            <person name="Reusch T.B.H."/>
            <person name="Van de Peer Y."/>
        </authorList>
    </citation>
    <scope>NUCLEOTIDE SEQUENCE [LARGE SCALE GENOMIC DNA]</scope>
    <source>
        <strain evidence="3">cv. Finnish</strain>
    </source>
</reference>